<keyword evidence="2" id="KW-0732">Signal</keyword>
<dbReference type="GO" id="GO:0055085">
    <property type="term" value="P:transmembrane transport"/>
    <property type="evidence" value="ECO:0007669"/>
    <property type="project" value="InterPro"/>
</dbReference>
<comment type="function">
    <text evidence="1">Nucleoside permease that transports adenosine and guanosine.</text>
</comment>
<sequence>MKFSIITALVATTTTVTALPFSGYLSKRSNVTAAAFNTSTNNDLEPSYSKPFAMFQPKVLITSMFEPEAAVWLEGLDFIHNMTLPGLSPLYPDLHCTSNYSICQVTTGEGEINAAATIASLTLNPLFDFSKTYVLIAGIAGGEPNYTTTGSVTFSKYTIQVANEYQIDSKELVGDQKNWTTGYFAYGTDNQDDYPANVYGTEVFELNENLLDRAIELAKTATLDNGTNVTSTFRKLYKEKKGSSLPQVEKCDGVTSDTYFTGNIMGDYFDKFAKLMTNGSATYCATAQEDNASLEAFVRADKFGLADYERIIVMRTISDFARPPASLSNDTWAFFTKSEQDGFAPAIANIFNAGLPIVTDILSKWDTVYKNGHYKADNYVGDIYGTLGGTPDFGKPDFEVA</sequence>
<name>A0A9P0QK40_9ASCO</name>
<reference evidence="3" key="1">
    <citation type="submission" date="2022-03" db="EMBL/GenBank/DDBJ databases">
        <authorList>
            <person name="Legras J.-L."/>
            <person name="Devillers H."/>
            <person name="Grondin C."/>
        </authorList>
    </citation>
    <scope>NUCLEOTIDE SEQUENCE</scope>
    <source>
        <strain evidence="3">CLIB 1423</strain>
    </source>
</reference>
<dbReference type="GO" id="GO:0005783">
    <property type="term" value="C:endoplasmic reticulum"/>
    <property type="evidence" value="ECO:0007669"/>
    <property type="project" value="TreeGrafter"/>
</dbReference>
<dbReference type="PANTHER" id="PTHR38643:SF1">
    <property type="entry name" value="PURINE NUCLEOSIDE PERMEASE C285.05-RELATED"/>
    <property type="match status" value="1"/>
</dbReference>
<evidence type="ECO:0000256" key="2">
    <source>
        <dbReference type="SAM" id="SignalP"/>
    </source>
</evidence>
<feature type="chain" id="PRO_5040444440" evidence="2">
    <location>
        <begin position="19"/>
        <end position="401"/>
    </location>
</feature>
<dbReference type="Pfam" id="PF06516">
    <property type="entry name" value="NUP"/>
    <property type="match status" value="1"/>
</dbReference>
<dbReference type="PANTHER" id="PTHR38643">
    <property type="entry name" value="PURINE NUCLEOSIDE PERMEASE C285.05-RELATED"/>
    <property type="match status" value="1"/>
</dbReference>
<dbReference type="AlphaFoldDB" id="A0A9P0QK40"/>
<evidence type="ECO:0000313" key="4">
    <source>
        <dbReference type="Proteomes" id="UP000837801"/>
    </source>
</evidence>
<dbReference type="InterPro" id="IPR035994">
    <property type="entry name" value="Nucleoside_phosphorylase_sf"/>
</dbReference>
<evidence type="ECO:0000313" key="3">
    <source>
        <dbReference type="EMBL" id="CAH2350033.1"/>
    </source>
</evidence>
<gene>
    <name evidence="3" type="ORF">CLIB1423_01S00892</name>
</gene>
<dbReference type="GO" id="GO:0009116">
    <property type="term" value="P:nucleoside metabolic process"/>
    <property type="evidence" value="ECO:0007669"/>
    <property type="project" value="InterPro"/>
</dbReference>
<dbReference type="InterPro" id="IPR009486">
    <property type="entry name" value="Pur_nuclsid_perm"/>
</dbReference>
<dbReference type="OrthoDB" id="2331083at2759"/>
<dbReference type="EMBL" id="CAKXYY010000001">
    <property type="protein sequence ID" value="CAH2350033.1"/>
    <property type="molecule type" value="Genomic_DNA"/>
</dbReference>
<dbReference type="Proteomes" id="UP000837801">
    <property type="component" value="Unassembled WGS sequence"/>
</dbReference>
<evidence type="ECO:0000256" key="1">
    <source>
        <dbReference type="PIRNR" id="PIRNR013171"/>
    </source>
</evidence>
<comment type="similarity">
    <text evidence="1">Belongs to the NUP family.</text>
</comment>
<proteinExistence type="inferred from homology"/>
<accession>A0A9P0QK40</accession>
<keyword evidence="1" id="KW-0813">Transport</keyword>
<dbReference type="PIRSF" id="PIRSF013171">
    <property type="entry name" value="Pur_nuclsid_perm"/>
    <property type="match status" value="1"/>
</dbReference>
<keyword evidence="4" id="KW-1185">Reference proteome</keyword>
<comment type="caution">
    <text evidence="3">The sequence shown here is derived from an EMBL/GenBank/DDBJ whole genome shotgun (WGS) entry which is preliminary data.</text>
</comment>
<dbReference type="Gene3D" id="3.40.50.1580">
    <property type="entry name" value="Nucleoside phosphorylase domain"/>
    <property type="match status" value="1"/>
</dbReference>
<dbReference type="GO" id="GO:0003824">
    <property type="term" value="F:catalytic activity"/>
    <property type="evidence" value="ECO:0007669"/>
    <property type="project" value="InterPro"/>
</dbReference>
<organism evidence="3 4">
    <name type="scientific">[Candida] railenensis</name>
    <dbReference type="NCBI Taxonomy" id="45579"/>
    <lineage>
        <taxon>Eukaryota</taxon>
        <taxon>Fungi</taxon>
        <taxon>Dikarya</taxon>
        <taxon>Ascomycota</taxon>
        <taxon>Saccharomycotina</taxon>
        <taxon>Pichiomycetes</taxon>
        <taxon>Debaryomycetaceae</taxon>
        <taxon>Kurtzmaniella</taxon>
    </lineage>
</organism>
<protein>
    <submittedName>
        <fullName evidence="3">Purine nucleoside permease</fullName>
    </submittedName>
</protein>
<feature type="signal peptide" evidence="2">
    <location>
        <begin position="1"/>
        <end position="18"/>
    </location>
</feature>